<feature type="compositionally biased region" description="Polar residues" evidence="1">
    <location>
        <begin position="99"/>
        <end position="109"/>
    </location>
</feature>
<reference evidence="2" key="1">
    <citation type="submission" date="2014-11" db="EMBL/GenBank/DDBJ databases">
        <authorList>
            <person name="Otto D Thomas"/>
            <person name="Naeem Raeece"/>
        </authorList>
    </citation>
    <scope>NUCLEOTIDE SEQUENCE</scope>
</reference>
<feature type="compositionally biased region" description="Polar residues" evidence="1">
    <location>
        <begin position="183"/>
        <end position="192"/>
    </location>
</feature>
<accession>A0A0G4HXH0</accession>
<protein>
    <submittedName>
        <fullName evidence="2">Uncharacterized protein</fullName>
    </submittedName>
</protein>
<evidence type="ECO:0000313" key="2">
    <source>
        <dbReference type="EMBL" id="CEM49200.1"/>
    </source>
</evidence>
<feature type="region of interest" description="Disordered" evidence="1">
    <location>
        <begin position="96"/>
        <end position="117"/>
    </location>
</feature>
<name>A0A0G4HXH0_9ALVE</name>
<organism evidence="2">
    <name type="scientific">Chromera velia CCMP2878</name>
    <dbReference type="NCBI Taxonomy" id="1169474"/>
    <lineage>
        <taxon>Eukaryota</taxon>
        <taxon>Sar</taxon>
        <taxon>Alveolata</taxon>
        <taxon>Colpodellida</taxon>
        <taxon>Chromeraceae</taxon>
        <taxon>Chromera</taxon>
    </lineage>
</organism>
<dbReference type="AlphaFoldDB" id="A0A0G4HXH0"/>
<proteinExistence type="predicted"/>
<feature type="region of interest" description="Disordered" evidence="1">
    <location>
        <begin position="41"/>
        <end position="73"/>
    </location>
</feature>
<dbReference type="VEuPathDB" id="CryptoDB:Cvel_1490"/>
<feature type="region of interest" description="Disordered" evidence="1">
    <location>
        <begin position="129"/>
        <end position="198"/>
    </location>
</feature>
<sequence length="198" mass="21267">MCGGGSDSGEENPVKSFCLWLCVPQRCIVDQGEITVCYPEETPQSSAQRQPQVPSASQHFRQMAPAAPPRPNHYTYQHLQQQQARTGQAVPGAGVSVQFAPQTPNNAPSPRSIPAPNRVPALHVEAVTSVEGATSPMGSGRPLSSMRLPYPGQGQQPLPGSQQSTQRGNREKEPGHLDALSNRLLSQRSPRSAMNKEG</sequence>
<feature type="compositionally biased region" description="Low complexity" evidence="1">
    <location>
        <begin position="151"/>
        <end position="166"/>
    </location>
</feature>
<gene>
    <name evidence="2" type="ORF">Cvel_1490</name>
</gene>
<evidence type="ECO:0000256" key="1">
    <source>
        <dbReference type="SAM" id="MobiDB-lite"/>
    </source>
</evidence>
<feature type="compositionally biased region" description="Polar residues" evidence="1">
    <location>
        <begin position="42"/>
        <end position="60"/>
    </location>
</feature>
<dbReference type="EMBL" id="CDMZ01004259">
    <property type="protein sequence ID" value="CEM49200.1"/>
    <property type="molecule type" value="Genomic_DNA"/>
</dbReference>